<comment type="caution">
    <text evidence="2">The sequence shown here is derived from an EMBL/GenBank/DDBJ whole genome shotgun (WGS) entry which is preliminary data.</text>
</comment>
<sequence>MRVPFSRFVCATGGTSEGKGNGCGGKDESGRGKQFEKRELQPLYHRCVKSWHLTTPAFREKLHQPTRGHSESDAAPFVPGKARPEVKSRSREEVWEGAAPTLEGSDMPECGQADGEPDEGDAMSAVPVCRRVQPG</sequence>
<feature type="region of interest" description="Disordered" evidence="1">
    <location>
        <begin position="11"/>
        <end position="33"/>
    </location>
</feature>
<reference evidence="2 3" key="1">
    <citation type="submission" date="2019-05" db="EMBL/GenBank/DDBJ databases">
        <title>Another draft genome of Portunus trituberculatus and its Hox gene families provides insights of decapod evolution.</title>
        <authorList>
            <person name="Jeong J.-H."/>
            <person name="Song I."/>
            <person name="Kim S."/>
            <person name="Choi T."/>
            <person name="Kim D."/>
            <person name="Ryu S."/>
            <person name="Kim W."/>
        </authorList>
    </citation>
    <scope>NUCLEOTIDE SEQUENCE [LARGE SCALE GENOMIC DNA]</scope>
    <source>
        <tissue evidence="2">Muscle</tissue>
    </source>
</reference>
<proteinExistence type="predicted"/>
<protein>
    <submittedName>
        <fullName evidence="2">Uncharacterized protein</fullName>
    </submittedName>
</protein>
<name>A0A5B7FZK2_PORTR</name>
<feature type="region of interest" description="Disordered" evidence="1">
    <location>
        <begin position="59"/>
        <end position="135"/>
    </location>
</feature>
<evidence type="ECO:0000313" key="3">
    <source>
        <dbReference type="Proteomes" id="UP000324222"/>
    </source>
</evidence>
<keyword evidence="3" id="KW-1185">Reference proteome</keyword>
<dbReference type="EMBL" id="VSRR010009697">
    <property type="protein sequence ID" value="MPC50735.1"/>
    <property type="molecule type" value="Genomic_DNA"/>
</dbReference>
<gene>
    <name evidence="2" type="ORF">E2C01_044565</name>
</gene>
<dbReference type="Proteomes" id="UP000324222">
    <property type="component" value="Unassembled WGS sequence"/>
</dbReference>
<feature type="compositionally biased region" description="Basic and acidic residues" evidence="1">
    <location>
        <begin position="82"/>
        <end position="94"/>
    </location>
</feature>
<dbReference type="AlphaFoldDB" id="A0A5B7FZK2"/>
<evidence type="ECO:0000313" key="2">
    <source>
        <dbReference type="EMBL" id="MPC50735.1"/>
    </source>
</evidence>
<organism evidence="2 3">
    <name type="scientific">Portunus trituberculatus</name>
    <name type="common">Swimming crab</name>
    <name type="synonym">Neptunus trituberculatus</name>
    <dbReference type="NCBI Taxonomy" id="210409"/>
    <lineage>
        <taxon>Eukaryota</taxon>
        <taxon>Metazoa</taxon>
        <taxon>Ecdysozoa</taxon>
        <taxon>Arthropoda</taxon>
        <taxon>Crustacea</taxon>
        <taxon>Multicrustacea</taxon>
        <taxon>Malacostraca</taxon>
        <taxon>Eumalacostraca</taxon>
        <taxon>Eucarida</taxon>
        <taxon>Decapoda</taxon>
        <taxon>Pleocyemata</taxon>
        <taxon>Brachyura</taxon>
        <taxon>Eubrachyura</taxon>
        <taxon>Portunoidea</taxon>
        <taxon>Portunidae</taxon>
        <taxon>Portuninae</taxon>
        <taxon>Portunus</taxon>
    </lineage>
</organism>
<accession>A0A5B7FZK2</accession>
<evidence type="ECO:0000256" key="1">
    <source>
        <dbReference type="SAM" id="MobiDB-lite"/>
    </source>
</evidence>
<feature type="compositionally biased region" description="Gly residues" evidence="1">
    <location>
        <begin position="15"/>
        <end position="24"/>
    </location>
</feature>
<feature type="compositionally biased region" description="Basic and acidic residues" evidence="1">
    <location>
        <begin position="59"/>
        <end position="72"/>
    </location>
</feature>